<reference evidence="1 2" key="1">
    <citation type="submission" date="2018-04" db="EMBL/GenBank/DDBJ databases">
        <title>Genome sequencing of Flavobacterium sp. HYN0048.</title>
        <authorList>
            <person name="Yi H."/>
            <person name="Baek C."/>
        </authorList>
    </citation>
    <scope>NUCLEOTIDE SEQUENCE [LARGE SCALE GENOMIC DNA]</scope>
    <source>
        <strain evidence="1 2">HYN0048</strain>
    </source>
</reference>
<sequence length="203" mass="22778">MTAIITGDIINSRTSESGIWIDGLQELLATKGKTPRDWEIFRGDEFQLEVPKPEEALHTALEIKTWLKTLRLDARISIGMGDKTFVGKKISESNGPAFVRSGELFDVLKKQKLTLAINTGNADFDAEMNLMLRLGTSIMQNWLPQSAEFVLAAMKNPGYSQEEIGAKLGITQAAVSRRQTRSQFDLITEIEKFYRQKLKKTAL</sequence>
<dbReference type="Proteomes" id="UP000244193">
    <property type="component" value="Chromosome"/>
</dbReference>
<evidence type="ECO:0000313" key="1">
    <source>
        <dbReference type="EMBL" id="AWA30258.1"/>
    </source>
</evidence>
<name>A0A2S0RG95_9FLAO</name>
<proteinExistence type="predicted"/>
<dbReference type="RefSeq" id="WP_108370941.1">
    <property type="nucleotide sequence ID" value="NZ_CP028811.1"/>
</dbReference>
<dbReference type="InterPro" id="IPR013324">
    <property type="entry name" value="RNA_pol_sigma_r3/r4-like"/>
</dbReference>
<organism evidence="1 2">
    <name type="scientific">Flavobacterium magnum</name>
    <dbReference type="NCBI Taxonomy" id="2162713"/>
    <lineage>
        <taxon>Bacteria</taxon>
        <taxon>Pseudomonadati</taxon>
        <taxon>Bacteroidota</taxon>
        <taxon>Flavobacteriia</taxon>
        <taxon>Flavobacteriales</taxon>
        <taxon>Flavobacteriaceae</taxon>
        <taxon>Flavobacterium</taxon>
    </lineage>
</organism>
<dbReference type="SUPFAM" id="SSF88659">
    <property type="entry name" value="Sigma3 and sigma4 domains of RNA polymerase sigma factors"/>
    <property type="match status" value="1"/>
</dbReference>
<dbReference type="AlphaFoldDB" id="A0A2S0RG95"/>
<dbReference type="KEGG" id="fmg:HYN48_09275"/>
<dbReference type="EMBL" id="CP028811">
    <property type="protein sequence ID" value="AWA30258.1"/>
    <property type="molecule type" value="Genomic_DNA"/>
</dbReference>
<evidence type="ECO:0000313" key="2">
    <source>
        <dbReference type="Proteomes" id="UP000244193"/>
    </source>
</evidence>
<protein>
    <submittedName>
        <fullName evidence="1">Uncharacterized protein</fullName>
    </submittedName>
</protein>
<gene>
    <name evidence="1" type="ORF">HYN48_09275</name>
</gene>
<accession>A0A2S0RG95</accession>
<keyword evidence="2" id="KW-1185">Reference proteome</keyword>
<dbReference type="OrthoDB" id="7064118at2"/>